<proteinExistence type="predicted"/>
<organism evidence="1 2">
    <name type="scientific">Marinobacter halodurans</name>
    <dbReference type="NCBI Taxonomy" id="2528979"/>
    <lineage>
        <taxon>Bacteria</taxon>
        <taxon>Pseudomonadati</taxon>
        <taxon>Pseudomonadota</taxon>
        <taxon>Gammaproteobacteria</taxon>
        <taxon>Pseudomonadales</taxon>
        <taxon>Marinobacteraceae</taxon>
        <taxon>Marinobacter</taxon>
    </lineage>
</organism>
<name>A0ABY1ZH55_9GAMM</name>
<comment type="caution">
    <text evidence="1">The sequence shown here is derived from an EMBL/GenBank/DDBJ whole genome shotgun (WGS) entry which is preliminary data.</text>
</comment>
<sequence>MNDALYCLRFLLMILLLVEMMNQSSGTCPNFGVHFIARQLHKASGGQGSILDLTVPDGNIRVKEFGKLEDFVDHRVFSDGENIIDPRFSPNPIPVNQYLDELRQLNPSLVVKDVTP</sequence>
<dbReference type="Proteomes" id="UP000313645">
    <property type="component" value="Unassembled WGS sequence"/>
</dbReference>
<gene>
    <name evidence="1" type="ORF">EZI54_23865</name>
</gene>
<accession>A0ABY1ZH55</accession>
<evidence type="ECO:0000313" key="2">
    <source>
        <dbReference type="Proteomes" id="UP000313645"/>
    </source>
</evidence>
<evidence type="ECO:0000313" key="1">
    <source>
        <dbReference type="EMBL" id="TBW44114.1"/>
    </source>
</evidence>
<reference evidence="1 2" key="1">
    <citation type="submission" date="2019-02" db="EMBL/GenBank/DDBJ databases">
        <title>Marinobacter halodurans sp. nov., a marine bacterium isolated from sea tidal flat.</title>
        <authorList>
            <person name="Yoo Y."/>
            <person name="Lee D.W."/>
            <person name="Kim B.S."/>
            <person name="Kim J.-J."/>
        </authorList>
    </citation>
    <scope>NUCLEOTIDE SEQUENCE [LARGE SCALE GENOMIC DNA]</scope>
    <source>
        <strain evidence="1 2">YJ-S3-2</strain>
    </source>
</reference>
<dbReference type="EMBL" id="SJDL01000147">
    <property type="protein sequence ID" value="TBW44114.1"/>
    <property type="molecule type" value="Genomic_DNA"/>
</dbReference>
<keyword evidence="2" id="KW-1185">Reference proteome</keyword>
<protein>
    <submittedName>
        <fullName evidence="1">Uncharacterized protein</fullName>
    </submittedName>
</protein>